<dbReference type="PANTHER" id="PTHR12591">
    <property type="entry name" value="GLUCOSE-6-PHOSPHATASE"/>
    <property type="match status" value="1"/>
</dbReference>
<sequence length="374" mass="41681">MDTVHTLGIRFIQWIQSFDRLEPMFTGFSHIGSPSTAYTLTFPIAYYINPTLGLTTALCTISSDYLNGVLKWILYGHRPYWWVTLNGLSQDRTLSLKQYPLTCETGPGSPSGHCMITVASVVPIIAYFYYKLRNQNERRYLLWLSSLGFGLIGLSRCYLAAHFPHQVIAGLLSGVAIGLLFHSADDSVYTSVDENTDWLHKKTAYLLTHPNGLLWLGLGSFTFAYILSLFIQYGLNMDPNWSINLARSACIRPEWIHLSTSLMNSFAKIAGTATGLSLALHLKPTNSKQLVLGSNSTQIILSSSLFVFITTKFMESLCGSTINLLAKYLLNQDSTNSINAIQLFNSFAQGTICPLTTICILPTIMSHFHHKHNS</sequence>
<keyword evidence="7" id="KW-0378">Hydrolase</keyword>
<evidence type="ECO:0000313" key="15">
    <source>
        <dbReference type="Proteomes" id="UP000050795"/>
    </source>
</evidence>
<dbReference type="InterPro" id="IPR016275">
    <property type="entry name" value="Glucose-6-phosphatase"/>
</dbReference>
<feature type="active site" description="Proton donor" evidence="11">
    <location>
        <position position="113"/>
    </location>
</feature>
<evidence type="ECO:0000256" key="5">
    <source>
        <dbReference type="ARBA" id="ARBA00022432"/>
    </source>
</evidence>
<dbReference type="GO" id="GO:0005789">
    <property type="term" value="C:endoplasmic reticulum membrane"/>
    <property type="evidence" value="ECO:0007669"/>
    <property type="project" value="UniProtKB-SubCell"/>
</dbReference>
<evidence type="ECO:0000256" key="6">
    <source>
        <dbReference type="ARBA" id="ARBA00022692"/>
    </source>
</evidence>
<evidence type="ECO:0000313" key="16">
    <source>
        <dbReference type="WBParaSite" id="TREG1_81360.2"/>
    </source>
</evidence>
<keyword evidence="9 13" id="KW-1133">Transmembrane helix</keyword>
<dbReference type="EC" id="3.1.3.9" evidence="4"/>
<feature type="transmembrane region" description="Helical" evidence="13">
    <location>
        <begin position="141"/>
        <end position="161"/>
    </location>
</feature>
<dbReference type="SUPFAM" id="SSF48317">
    <property type="entry name" value="Acid phosphatase/Vanadium-dependent haloperoxidase"/>
    <property type="match status" value="1"/>
</dbReference>
<evidence type="ECO:0000259" key="14">
    <source>
        <dbReference type="SMART" id="SM00014"/>
    </source>
</evidence>
<dbReference type="PANTHER" id="PTHR12591:SF0">
    <property type="entry name" value="FI19814P1"/>
    <property type="match status" value="1"/>
</dbReference>
<evidence type="ECO:0000256" key="11">
    <source>
        <dbReference type="PIRSR" id="PIRSR000905-1"/>
    </source>
</evidence>
<name>A0AA85KGE3_TRIRE</name>
<feature type="domain" description="Phosphatidic acid phosphatase type 2/haloperoxidase" evidence="14">
    <location>
        <begin position="52"/>
        <end position="182"/>
    </location>
</feature>
<reference evidence="16" key="2">
    <citation type="submission" date="2023-11" db="UniProtKB">
        <authorList>
            <consortium name="WormBaseParasite"/>
        </authorList>
    </citation>
    <scope>IDENTIFICATION</scope>
</reference>
<keyword evidence="10 13" id="KW-0472">Membrane</keyword>
<accession>A0AA85KGE3</accession>
<dbReference type="WBParaSite" id="TREG1_81360.2">
    <property type="protein sequence ID" value="TREG1_81360.2"/>
    <property type="gene ID" value="TREG1_81360"/>
</dbReference>
<keyword evidence="15" id="KW-1185">Reference proteome</keyword>
<comment type="subcellular location">
    <subcellularLocation>
        <location evidence="1">Endoplasmic reticulum membrane</location>
        <topology evidence="1">Multi-pass membrane protein</topology>
    </subcellularLocation>
</comment>
<evidence type="ECO:0000256" key="8">
    <source>
        <dbReference type="ARBA" id="ARBA00022824"/>
    </source>
</evidence>
<dbReference type="GO" id="GO:0004346">
    <property type="term" value="F:glucose-6-phosphatase activity"/>
    <property type="evidence" value="ECO:0007669"/>
    <property type="project" value="UniProtKB-EC"/>
</dbReference>
<keyword evidence="5" id="KW-0312">Gluconeogenesis</keyword>
<dbReference type="Gene3D" id="1.20.144.10">
    <property type="entry name" value="Phosphatidic acid phosphatase type 2/haloperoxidase"/>
    <property type="match status" value="1"/>
</dbReference>
<evidence type="ECO:0000256" key="2">
    <source>
        <dbReference type="ARBA" id="ARBA00004742"/>
    </source>
</evidence>
<dbReference type="Pfam" id="PF01569">
    <property type="entry name" value="PAP2"/>
    <property type="match status" value="1"/>
</dbReference>
<dbReference type="Proteomes" id="UP000050795">
    <property type="component" value="Unassembled WGS sequence"/>
</dbReference>
<protein>
    <recommendedName>
        <fullName evidence="4">glucose-6-phosphatase</fullName>
        <ecNumber evidence="4">3.1.3.9</ecNumber>
    </recommendedName>
</protein>
<feature type="active site" description="Nucleophile" evidence="11">
    <location>
        <position position="162"/>
    </location>
</feature>
<keyword evidence="6 13" id="KW-0812">Transmembrane</keyword>
<evidence type="ECO:0000256" key="13">
    <source>
        <dbReference type="SAM" id="Phobius"/>
    </source>
</evidence>
<dbReference type="PIRSF" id="PIRSF000905">
    <property type="entry name" value="Glucose-6-phosphatase"/>
    <property type="match status" value="1"/>
</dbReference>
<dbReference type="AlphaFoldDB" id="A0AA85KGE3"/>
<feature type="binding site" evidence="12">
    <location>
        <position position="156"/>
    </location>
    <ligand>
        <name>substrate</name>
    </ligand>
</feature>
<evidence type="ECO:0000256" key="3">
    <source>
        <dbReference type="ARBA" id="ARBA00009266"/>
    </source>
</evidence>
<evidence type="ECO:0000256" key="4">
    <source>
        <dbReference type="ARBA" id="ARBA00012634"/>
    </source>
</evidence>
<dbReference type="GO" id="GO:0051156">
    <property type="term" value="P:glucose 6-phosphate metabolic process"/>
    <property type="evidence" value="ECO:0007669"/>
    <property type="project" value="TreeGrafter"/>
</dbReference>
<dbReference type="InterPro" id="IPR036938">
    <property type="entry name" value="PAP2/HPO_sf"/>
</dbReference>
<keyword evidence="8" id="KW-0256">Endoplasmic reticulum</keyword>
<evidence type="ECO:0000256" key="12">
    <source>
        <dbReference type="PIRSR" id="PIRSR000905-2"/>
    </source>
</evidence>
<evidence type="ECO:0000256" key="10">
    <source>
        <dbReference type="ARBA" id="ARBA00023136"/>
    </source>
</evidence>
<evidence type="ECO:0000256" key="9">
    <source>
        <dbReference type="ARBA" id="ARBA00022989"/>
    </source>
</evidence>
<evidence type="ECO:0000256" key="7">
    <source>
        <dbReference type="ARBA" id="ARBA00022801"/>
    </source>
</evidence>
<reference evidence="15" key="1">
    <citation type="submission" date="2022-06" db="EMBL/GenBank/DDBJ databases">
        <authorList>
            <person name="Berger JAMES D."/>
            <person name="Berger JAMES D."/>
        </authorList>
    </citation>
    <scope>NUCLEOTIDE SEQUENCE [LARGE SCALE GENOMIC DNA]</scope>
</reference>
<feature type="transmembrane region" description="Helical" evidence="13">
    <location>
        <begin position="213"/>
        <end position="235"/>
    </location>
</feature>
<proteinExistence type="inferred from homology"/>
<organism evidence="15 16">
    <name type="scientific">Trichobilharzia regenti</name>
    <name type="common">Nasal bird schistosome</name>
    <dbReference type="NCBI Taxonomy" id="157069"/>
    <lineage>
        <taxon>Eukaryota</taxon>
        <taxon>Metazoa</taxon>
        <taxon>Spiralia</taxon>
        <taxon>Lophotrochozoa</taxon>
        <taxon>Platyhelminthes</taxon>
        <taxon>Trematoda</taxon>
        <taxon>Digenea</taxon>
        <taxon>Strigeidida</taxon>
        <taxon>Schistosomatoidea</taxon>
        <taxon>Schistosomatidae</taxon>
        <taxon>Trichobilharzia</taxon>
    </lineage>
</organism>
<dbReference type="GO" id="GO:0006094">
    <property type="term" value="P:gluconeogenesis"/>
    <property type="evidence" value="ECO:0007669"/>
    <property type="project" value="UniProtKB-KW"/>
</dbReference>
<dbReference type="SMART" id="SM00014">
    <property type="entry name" value="acidPPc"/>
    <property type="match status" value="1"/>
</dbReference>
<evidence type="ECO:0000256" key="1">
    <source>
        <dbReference type="ARBA" id="ARBA00004477"/>
    </source>
</evidence>
<comment type="similarity">
    <text evidence="3">Belongs to the glucose-6-phosphatase family.</text>
</comment>
<dbReference type="InterPro" id="IPR000326">
    <property type="entry name" value="PAP2/HPO"/>
</dbReference>
<comment type="pathway">
    <text evidence="2">Carbohydrate biosynthesis; gluconeogenesis.</text>
</comment>
<feature type="binding site" evidence="12">
    <location>
        <position position="78"/>
    </location>
    <ligand>
        <name>substrate</name>
    </ligand>
</feature>